<dbReference type="RefSeq" id="WP_087861576.1">
    <property type="nucleotide sequence ID" value="NZ_LT859958.1"/>
</dbReference>
<keyword evidence="6" id="KW-1185">Reference proteome</keyword>
<feature type="domain" description="N-acetyltransferase" evidence="4">
    <location>
        <begin position="116"/>
        <end position="249"/>
    </location>
</feature>
<dbReference type="Gene3D" id="3.40.630.30">
    <property type="match status" value="1"/>
</dbReference>
<proteinExistence type="predicted"/>
<dbReference type="SUPFAM" id="SSF55729">
    <property type="entry name" value="Acyl-CoA N-acyltransferases (Nat)"/>
    <property type="match status" value="1"/>
</dbReference>
<feature type="region of interest" description="Disordered" evidence="3">
    <location>
        <begin position="264"/>
        <end position="283"/>
    </location>
</feature>
<dbReference type="CDD" id="cd04301">
    <property type="entry name" value="NAT_SF"/>
    <property type="match status" value="1"/>
</dbReference>
<reference evidence="6" key="1">
    <citation type="submission" date="2017-05" db="EMBL/GenBank/DDBJ databases">
        <authorList>
            <person name="Kirkegaard R."/>
            <person name="Mcilroy J S."/>
        </authorList>
    </citation>
    <scope>NUCLEOTIDE SEQUENCE [LARGE SCALE GENOMIC DNA]</scope>
</reference>
<gene>
    <name evidence="5" type="ORF">CFX1CAM_0581</name>
</gene>
<dbReference type="PROSITE" id="PS51186">
    <property type="entry name" value="GNAT"/>
    <property type="match status" value="1"/>
</dbReference>
<name>A0A1Y6K466_9CHLR</name>
<sequence>MEDVELLKIEEAALNAWPAPLQMLYDGWVLRFTGGHSKRVNSVNPLYASRLPLDEKIKTCERVYARLGLPCLFRVPEPVADSPLTDALTASGYTSFDPTLVLGRRLEKGRGPDADVTILEMSHEDWFQMRAHFISVSDEDLQAHRTILQCIVPEMRLLGLFVNGQPVACGMGVVEGALLGFFSIYTDKDWRRKGCAGMIMSALTDWGLEHGATYGYLQVEGDNDPALAFYQKLGFARCYDYIYYQNPASEGQAKDGFHKIRACSPKKGKDKGNKTETMSVNSV</sequence>
<dbReference type="PANTHER" id="PTHR43420:SF44">
    <property type="entry name" value="ACETYLTRANSFERASE YPEA"/>
    <property type="match status" value="1"/>
</dbReference>
<protein>
    <recommendedName>
        <fullName evidence="4">N-acetyltransferase domain-containing protein</fullName>
    </recommendedName>
</protein>
<evidence type="ECO:0000313" key="5">
    <source>
        <dbReference type="EMBL" id="SMX53647.1"/>
    </source>
</evidence>
<dbReference type="OrthoDB" id="9805924at2"/>
<dbReference type="Pfam" id="PF24553">
    <property type="entry name" value="Rv0428c_C"/>
    <property type="match status" value="1"/>
</dbReference>
<dbReference type="InterPro" id="IPR056935">
    <property type="entry name" value="Rv0428c-like_C"/>
</dbReference>
<dbReference type="GO" id="GO:0016747">
    <property type="term" value="F:acyltransferase activity, transferring groups other than amino-acyl groups"/>
    <property type="evidence" value="ECO:0007669"/>
    <property type="project" value="InterPro"/>
</dbReference>
<dbReference type="AlphaFoldDB" id="A0A1Y6K466"/>
<evidence type="ECO:0000256" key="3">
    <source>
        <dbReference type="SAM" id="MobiDB-lite"/>
    </source>
</evidence>
<dbReference type="EMBL" id="LT859958">
    <property type="protein sequence ID" value="SMX53647.1"/>
    <property type="molecule type" value="Genomic_DNA"/>
</dbReference>
<keyword evidence="2" id="KW-0012">Acyltransferase</keyword>
<dbReference type="PANTHER" id="PTHR43420">
    <property type="entry name" value="ACETYLTRANSFERASE"/>
    <property type="match status" value="1"/>
</dbReference>
<dbReference type="InterPro" id="IPR016181">
    <property type="entry name" value="Acyl_CoA_acyltransferase"/>
</dbReference>
<accession>A0A1Y6K466</accession>
<keyword evidence="1" id="KW-0808">Transferase</keyword>
<evidence type="ECO:0000259" key="4">
    <source>
        <dbReference type="PROSITE" id="PS51186"/>
    </source>
</evidence>
<dbReference type="KEGG" id="abat:CFX1CAM_0581"/>
<evidence type="ECO:0000256" key="1">
    <source>
        <dbReference type="ARBA" id="ARBA00022679"/>
    </source>
</evidence>
<evidence type="ECO:0000256" key="2">
    <source>
        <dbReference type="ARBA" id="ARBA00023315"/>
    </source>
</evidence>
<dbReference type="Proteomes" id="UP000195514">
    <property type="component" value="Chromosome I"/>
</dbReference>
<organism evidence="5 6">
    <name type="scientific">Candidatus Brevifilum fermentans</name>
    <dbReference type="NCBI Taxonomy" id="1986204"/>
    <lineage>
        <taxon>Bacteria</taxon>
        <taxon>Bacillati</taxon>
        <taxon>Chloroflexota</taxon>
        <taxon>Anaerolineae</taxon>
        <taxon>Anaerolineales</taxon>
        <taxon>Anaerolineaceae</taxon>
        <taxon>Candidatus Brevifilum</taxon>
    </lineage>
</organism>
<dbReference type="InterPro" id="IPR000182">
    <property type="entry name" value="GNAT_dom"/>
</dbReference>
<evidence type="ECO:0000313" key="6">
    <source>
        <dbReference type="Proteomes" id="UP000195514"/>
    </source>
</evidence>
<dbReference type="InterPro" id="IPR050680">
    <property type="entry name" value="YpeA/RimI_acetyltransf"/>
</dbReference>